<dbReference type="InterPro" id="IPR000719">
    <property type="entry name" value="Prot_kinase_dom"/>
</dbReference>
<dbReference type="Gene3D" id="1.10.510.10">
    <property type="entry name" value="Transferase(Phosphotransferase) domain 1"/>
    <property type="match status" value="1"/>
</dbReference>
<evidence type="ECO:0000256" key="6">
    <source>
        <dbReference type="SAM" id="Phobius"/>
    </source>
</evidence>
<dbReference type="Pfam" id="PF00069">
    <property type="entry name" value="Pkinase"/>
    <property type="match status" value="1"/>
</dbReference>
<accession>A0A7J7NAF2</accession>
<keyword evidence="6" id="KW-1133">Transmembrane helix</keyword>
<reference evidence="8 9" key="1">
    <citation type="journal article" date="2020" name="IScience">
        <title>Genome Sequencing of the Endangered Kingdonia uniflora (Circaeasteraceae, Ranunculales) Reveals Potential Mechanisms of Evolutionary Specialization.</title>
        <authorList>
            <person name="Sun Y."/>
            <person name="Deng T."/>
            <person name="Zhang A."/>
            <person name="Moore M.J."/>
            <person name="Landis J.B."/>
            <person name="Lin N."/>
            <person name="Zhang H."/>
            <person name="Zhang X."/>
            <person name="Huang J."/>
            <person name="Zhang X."/>
            <person name="Sun H."/>
            <person name="Wang H."/>
        </authorList>
    </citation>
    <scope>NUCLEOTIDE SEQUENCE [LARGE SCALE GENOMIC DNA]</scope>
    <source>
        <strain evidence="8">TB1705</strain>
        <tissue evidence="8">Leaf</tissue>
    </source>
</reference>
<feature type="transmembrane region" description="Helical" evidence="6">
    <location>
        <begin position="22"/>
        <end position="39"/>
    </location>
</feature>
<dbReference type="AlphaFoldDB" id="A0A7J7NAF2"/>
<dbReference type="EMBL" id="JACGCM010000940">
    <property type="protein sequence ID" value="KAF6164136.1"/>
    <property type="molecule type" value="Genomic_DNA"/>
</dbReference>
<evidence type="ECO:0000256" key="1">
    <source>
        <dbReference type="ARBA" id="ARBA00022527"/>
    </source>
</evidence>
<dbReference type="Proteomes" id="UP000541444">
    <property type="component" value="Unassembled WGS sequence"/>
</dbReference>
<keyword evidence="1" id="KW-0723">Serine/threonine-protein kinase</keyword>
<keyword evidence="6" id="KW-0812">Transmembrane</keyword>
<sequence>MLYLSCTRFPFPESCKKNNRRFLFPFPVWSIGVITYIFLCGRRPFRDKTEDGIFRESFKNKLYFCWKLWPSITSSAKDFIQKLMVKDPQTRFTAAQALSHPWVREGGDASKIPVDISVLSIMRRFVKYSRLKQFALRALASTLRAWAAGWLSLR</sequence>
<dbReference type="GO" id="GO:0004674">
    <property type="term" value="F:protein serine/threonine kinase activity"/>
    <property type="evidence" value="ECO:0007669"/>
    <property type="project" value="UniProtKB-KW"/>
</dbReference>
<gene>
    <name evidence="8" type="ORF">GIB67_017720</name>
</gene>
<dbReference type="SUPFAM" id="SSF56112">
    <property type="entry name" value="Protein kinase-like (PK-like)"/>
    <property type="match status" value="1"/>
</dbReference>
<evidence type="ECO:0000256" key="5">
    <source>
        <dbReference type="ARBA" id="ARBA00022840"/>
    </source>
</evidence>
<organism evidence="8 9">
    <name type="scientific">Kingdonia uniflora</name>
    <dbReference type="NCBI Taxonomy" id="39325"/>
    <lineage>
        <taxon>Eukaryota</taxon>
        <taxon>Viridiplantae</taxon>
        <taxon>Streptophyta</taxon>
        <taxon>Embryophyta</taxon>
        <taxon>Tracheophyta</taxon>
        <taxon>Spermatophyta</taxon>
        <taxon>Magnoliopsida</taxon>
        <taxon>Ranunculales</taxon>
        <taxon>Circaeasteraceae</taxon>
        <taxon>Kingdonia</taxon>
    </lineage>
</organism>
<evidence type="ECO:0000256" key="4">
    <source>
        <dbReference type="ARBA" id="ARBA00022777"/>
    </source>
</evidence>
<evidence type="ECO:0000256" key="3">
    <source>
        <dbReference type="ARBA" id="ARBA00022741"/>
    </source>
</evidence>
<keyword evidence="6" id="KW-0472">Membrane</keyword>
<dbReference type="PANTHER" id="PTHR24349">
    <property type="entry name" value="SERINE/THREONINE-PROTEIN KINASE"/>
    <property type="match status" value="1"/>
</dbReference>
<keyword evidence="9" id="KW-1185">Reference proteome</keyword>
<proteinExistence type="predicted"/>
<name>A0A7J7NAF2_9MAGN</name>
<evidence type="ECO:0000259" key="7">
    <source>
        <dbReference type="PROSITE" id="PS50011"/>
    </source>
</evidence>
<dbReference type="PROSITE" id="PS50011">
    <property type="entry name" value="PROTEIN_KINASE_DOM"/>
    <property type="match status" value="1"/>
</dbReference>
<dbReference type="OrthoDB" id="9948461at2759"/>
<dbReference type="InterPro" id="IPR050205">
    <property type="entry name" value="CDPK_Ser/Thr_kinases"/>
</dbReference>
<dbReference type="InterPro" id="IPR011009">
    <property type="entry name" value="Kinase-like_dom_sf"/>
</dbReference>
<comment type="caution">
    <text evidence="8">The sequence shown here is derived from an EMBL/GenBank/DDBJ whole genome shotgun (WGS) entry which is preliminary data.</text>
</comment>
<evidence type="ECO:0000256" key="2">
    <source>
        <dbReference type="ARBA" id="ARBA00022679"/>
    </source>
</evidence>
<keyword evidence="3" id="KW-0547">Nucleotide-binding</keyword>
<dbReference type="GO" id="GO:0005524">
    <property type="term" value="F:ATP binding"/>
    <property type="evidence" value="ECO:0007669"/>
    <property type="project" value="UniProtKB-KW"/>
</dbReference>
<keyword evidence="4" id="KW-0418">Kinase</keyword>
<evidence type="ECO:0000313" key="9">
    <source>
        <dbReference type="Proteomes" id="UP000541444"/>
    </source>
</evidence>
<evidence type="ECO:0000313" key="8">
    <source>
        <dbReference type="EMBL" id="KAF6164136.1"/>
    </source>
</evidence>
<keyword evidence="5" id="KW-0067">ATP-binding</keyword>
<protein>
    <recommendedName>
        <fullName evidence="7">Protein kinase domain-containing protein</fullName>
    </recommendedName>
</protein>
<feature type="domain" description="Protein kinase" evidence="7">
    <location>
        <begin position="1"/>
        <end position="103"/>
    </location>
</feature>
<keyword evidence="2" id="KW-0808">Transferase</keyword>